<keyword evidence="5 7" id="KW-0472">Membrane</keyword>
<dbReference type="Pfam" id="PF03279">
    <property type="entry name" value="Lip_A_acyltrans"/>
    <property type="match status" value="1"/>
</dbReference>
<dbReference type="EMBL" id="JAABOP010000004">
    <property type="protein sequence ID" value="NER11358.1"/>
    <property type="molecule type" value="Genomic_DNA"/>
</dbReference>
<evidence type="ECO:0000313" key="8">
    <source>
        <dbReference type="EMBL" id="NER11358.1"/>
    </source>
</evidence>
<keyword evidence="7" id="KW-1133">Transmembrane helix</keyword>
<dbReference type="CDD" id="cd07984">
    <property type="entry name" value="LPLAT_LABLAT-like"/>
    <property type="match status" value="1"/>
</dbReference>
<evidence type="ECO:0000256" key="1">
    <source>
        <dbReference type="ARBA" id="ARBA00004533"/>
    </source>
</evidence>
<protein>
    <submittedName>
        <fullName evidence="8">Lipid A biosynthesis acyltransferase</fullName>
    </submittedName>
</protein>
<keyword evidence="3" id="KW-0997">Cell inner membrane</keyword>
<evidence type="ECO:0000313" key="9">
    <source>
        <dbReference type="Proteomes" id="UP000468443"/>
    </source>
</evidence>
<proteinExistence type="predicted"/>
<dbReference type="PIRSF" id="PIRSF026649">
    <property type="entry name" value="MsbB"/>
    <property type="match status" value="1"/>
</dbReference>
<keyword evidence="2" id="KW-1003">Cell membrane</keyword>
<keyword evidence="4 8" id="KW-0808">Transferase</keyword>
<evidence type="ECO:0000256" key="7">
    <source>
        <dbReference type="SAM" id="Phobius"/>
    </source>
</evidence>
<comment type="subcellular location">
    <subcellularLocation>
        <location evidence="1">Cell inner membrane</location>
    </subcellularLocation>
</comment>
<evidence type="ECO:0000256" key="5">
    <source>
        <dbReference type="ARBA" id="ARBA00023136"/>
    </source>
</evidence>
<accession>A0A6P0UHQ9</accession>
<name>A0A6P0UHQ9_9FLAO</name>
<dbReference type="GO" id="GO:0009247">
    <property type="term" value="P:glycolipid biosynthetic process"/>
    <property type="evidence" value="ECO:0007669"/>
    <property type="project" value="UniProtKB-ARBA"/>
</dbReference>
<keyword evidence="7" id="KW-0812">Transmembrane</keyword>
<dbReference type="GO" id="GO:0005886">
    <property type="term" value="C:plasma membrane"/>
    <property type="evidence" value="ECO:0007669"/>
    <property type="project" value="UniProtKB-SubCell"/>
</dbReference>
<dbReference type="RefSeq" id="WP_163693812.1">
    <property type="nucleotide sequence ID" value="NZ_FXTW01000003.1"/>
</dbReference>
<dbReference type="PANTHER" id="PTHR30606:SF10">
    <property type="entry name" value="PHOSPHATIDYLINOSITOL MANNOSIDE ACYLTRANSFERASE"/>
    <property type="match status" value="1"/>
</dbReference>
<comment type="caution">
    <text evidence="8">The sequence shown here is derived from an EMBL/GenBank/DDBJ whole genome shotgun (WGS) entry which is preliminary data.</text>
</comment>
<evidence type="ECO:0000256" key="4">
    <source>
        <dbReference type="ARBA" id="ARBA00022679"/>
    </source>
</evidence>
<feature type="transmembrane region" description="Helical" evidence="7">
    <location>
        <begin position="12"/>
        <end position="38"/>
    </location>
</feature>
<organism evidence="8 9">
    <name type="scientific">Muriicola jejuensis</name>
    <dbReference type="NCBI Taxonomy" id="504488"/>
    <lineage>
        <taxon>Bacteria</taxon>
        <taxon>Pseudomonadati</taxon>
        <taxon>Bacteroidota</taxon>
        <taxon>Flavobacteriia</taxon>
        <taxon>Flavobacteriales</taxon>
        <taxon>Flavobacteriaceae</taxon>
        <taxon>Muriicola</taxon>
    </lineage>
</organism>
<dbReference type="InterPro" id="IPR004960">
    <property type="entry name" value="LipA_acyltrans"/>
</dbReference>
<keyword evidence="6 8" id="KW-0012">Acyltransferase</keyword>
<dbReference type="Proteomes" id="UP000468443">
    <property type="component" value="Unassembled WGS sequence"/>
</dbReference>
<evidence type="ECO:0000256" key="2">
    <source>
        <dbReference type="ARBA" id="ARBA00022475"/>
    </source>
</evidence>
<dbReference type="AlphaFoldDB" id="A0A6P0UHQ9"/>
<keyword evidence="9" id="KW-1185">Reference proteome</keyword>
<evidence type="ECO:0000256" key="6">
    <source>
        <dbReference type="ARBA" id="ARBA00023315"/>
    </source>
</evidence>
<dbReference type="PANTHER" id="PTHR30606">
    <property type="entry name" value="LIPID A BIOSYNTHESIS LAUROYL ACYLTRANSFERASE"/>
    <property type="match status" value="1"/>
</dbReference>
<sequence>MQLFIFLLAYPVLWLISILPRPLFYGFSNVAFVLVFYVTRYRRKVVRENLMLALPERSQSERNKIEKEFYRHLCDLFLEMVKTMHLSKKEVALRYSIKNIEYLRALEKDRSVLVLCTHFANWEWNTSINNYVTSSGFAIYQKIGNPYFDRLIRKIRAKWNTEPLEQKETVKRIIKNEKEGIRGVYGIVSDQSPMMSRAQYWSEFMGIKVPIFVGAEGLARKLDLAAVFLKVTKVKRGYYEAEFIPIAEKGGATAEHEITEKFLRLAEQQIREKPEHFLWTHRRWKHRGKAPSGPERSTQTVS</sequence>
<dbReference type="GO" id="GO:0016746">
    <property type="term" value="F:acyltransferase activity"/>
    <property type="evidence" value="ECO:0007669"/>
    <property type="project" value="UniProtKB-KW"/>
</dbReference>
<gene>
    <name evidence="8" type="ORF">GWK09_12560</name>
</gene>
<reference evidence="8 9" key="1">
    <citation type="submission" date="2020-01" db="EMBL/GenBank/DDBJ databases">
        <title>Muriicola jejuensis KCTC 22299.</title>
        <authorList>
            <person name="Wang G."/>
        </authorList>
    </citation>
    <scope>NUCLEOTIDE SEQUENCE [LARGE SCALE GENOMIC DNA]</scope>
    <source>
        <strain evidence="8 9">KCTC 22299</strain>
    </source>
</reference>
<evidence type="ECO:0000256" key="3">
    <source>
        <dbReference type="ARBA" id="ARBA00022519"/>
    </source>
</evidence>